<dbReference type="GO" id="GO:0070006">
    <property type="term" value="F:metalloaminopeptidase activity"/>
    <property type="evidence" value="ECO:0007669"/>
    <property type="project" value="UniProtKB-UniRule"/>
</dbReference>
<dbReference type="GO" id="GO:0005829">
    <property type="term" value="C:cytosol"/>
    <property type="evidence" value="ECO:0007669"/>
    <property type="project" value="TreeGrafter"/>
</dbReference>
<evidence type="ECO:0000256" key="2">
    <source>
        <dbReference type="ARBA" id="ARBA00022670"/>
    </source>
</evidence>
<feature type="binding site" evidence="5">
    <location>
        <position position="312"/>
    </location>
    <ligand>
        <name>a divalent metal cation</name>
        <dbReference type="ChEBI" id="CHEBI:60240"/>
        <label>2</label>
        <note>catalytic</note>
    </ligand>
</feature>
<feature type="binding site" evidence="5">
    <location>
        <position position="312"/>
    </location>
    <ligand>
        <name>a divalent metal cation</name>
        <dbReference type="ChEBI" id="CHEBI:60240"/>
        <label>1</label>
    </ligand>
</feature>
<comment type="function">
    <text evidence="6">Cotranslationally removes the N-terminal methionine from nascent proteins. The N-terminal methionine is often cleaved when the second residue in the primary sequence is small and uncharged (Met-Ala-, Cys, Gly, Pro, Ser, Thr, or Val).</text>
</comment>
<comment type="caution">
    <text evidence="8">The sequence shown here is derived from an EMBL/GenBank/DDBJ whole genome shotgun (WGS) entry which is preliminary data.</text>
</comment>
<feature type="binding site" evidence="5">
    <location>
        <position position="255"/>
    </location>
    <ligand>
        <name>substrate</name>
    </ligand>
</feature>
<gene>
    <name evidence="8" type="ORF">BOVATA_001670</name>
</gene>
<feature type="binding site" evidence="5">
    <location>
        <position position="157"/>
    </location>
    <ligand>
        <name>substrate</name>
    </ligand>
</feature>
<dbReference type="GeneID" id="39872444"/>
<dbReference type="GO" id="GO:0004239">
    <property type="term" value="F:initiator methionyl aminopeptidase activity"/>
    <property type="evidence" value="ECO:0007669"/>
    <property type="project" value="UniProtKB-UniRule"/>
</dbReference>
<reference evidence="8 9" key="1">
    <citation type="journal article" date="2017" name="BMC Genomics">
        <title>Whole-genome assembly of Babesia ovata and comparative genomics between closely related pathogens.</title>
        <authorList>
            <person name="Yamagishi J."/>
            <person name="Asada M."/>
            <person name="Hakimi H."/>
            <person name="Tanaka T.Q."/>
            <person name="Sugimoto C."/>
            <person name="Kawazu S."/>
        </authorList>
    </citation>
    <scope>NUCLEOTIDE SEQUENCE [LARGE SCALE GENOMIC DNA]</scope>
    <source>
        <strain evidence="8 9">Miyake</strain>
    </source>
</reference>
<feature type="binding site" evidence="5">
    <location>
        <position position="185"/>
    </location>
    <ligand>
        <name>a divalent metal cation</name>
        <dbReference type="ChEBI" id="CHEBI:60240"/>
        <label>2</label>
        <note>catalytic</note>
    </ligand>
</feature>
<dbReference type="RefSeq" id="XP_028864917.1">
    <property type="nucleotide sequence ID" value="XM_029009084.1"/>
</dbReference>
<organism evidence="8 9">
    <name type="scientific">Babesia ovata</name>
    <dbReference type="NCBI Taxonomy" id="189622"/>
    <lineage>
        <taxon>Eukaryota</taxon>
        <taxon>Sar</taxon>
        <taxon>Alveolata</taxon>
        <taxon>Apicomplexa</taxon>
        <taxon>Aconoidasida</taxon>
        <taxon>Piroplasmida</taxon>
        <taxon>Babesiidae</taxon>
        <taxon>Babesia</taxon>
    </lineage>
</organism>
<evidence type="ECO:0000259" key="7">
    <source>
        <dbReference type="Pfam" id="PF00557"/>
    </source>
</evidence>
<evidence type="ECO:0000313" key="8">
    <source>
        <dbReference type="EMBL" id="GBE58674.1"/>
    </source>
</evidence>
<dbReference type="Gene3D" id="3.90.230.10">
    <property type="entry name" value="Creatinase/methionine aminopeptidase superfamily"/>
    <property type="match status" value="1"/>
</dbReference>
<dbReference type="PANTHER" id="PTHR43330">
    <property type="entry name" value="METHIONINE AMINOPEPTIDASE"/>
    <property type="match status" value="1"/>
</dbReference>
<dbReference type="Proteomes" id="UP000236319">
    <property type="component" value="Unassembled WGS sequence"/>
</dbReference>
<dbReference type="HAMAP" id="MF_01974">
    <property type="entry name" value="MetAP_1"/>
    <property type="match status" value="1"/>
</dbReference>
<dbReference type="InterPro" id="IPR002467">
    <property type="entry name" value="Pept_M24A_MAP1"/>
</dbReference>
<dbReference type="PANTHER" id="PTHR43330:SF7">
    <property type="entry name" value="METHIONINE AMINOPEPTIDASE 1"/>
    <property type="match status" value="1"/>
</dbReference>
<name>A0A2H6K6P6_9APIC</name>
<comment type="catalytic activity">
    <reaction evidence="5 6">
        <text>Release of N-terminal amino acids, preferentially methionine, from peptides and arylamides.</text>
        <dbReference type="EC" id="3.4.11.18"/>
    </reaction>
</comment>
<dbReference type="GO" id="GO:0046872">
    <property type="term" value="F:metal ion binding"/>
    <property type="evidence" value="ECO:0007669"/>
    <property type="project" value="UniProtKB-UniRule"/>
</dbReference>
<evidence type="ECO:0000256" key="4">
    <source>
        <dbReference type="ARBA" id="ARBA00022801"/>
    </source>
</evidence>
<dbReference type="CDD" id="cd01086">
    <property type="entry name" value="MetAP1"/>
    <property type="match status" value="1"/>
</dbReference>
<dbReference type="SUPFAM" id="SSF55920">
    <property type="entry name" value="Creatinase/aminopeptidase"/>
    <property type="match status" value="1"/>
</dbReference>
<feature type="binding site" evidence="5">
    <location>
        <position position="281"/>
    </location>
    <ligand>
        <name>a divalent metal cation</name>
        <dbReference type="ChEBI" id="CHEBI:60240"/>
        <label>2</label>
        <note>catalytic</note>
    </ligand>
</feature>
<dbReference type="NCBIfam" id="TIGR00500">
    <property type="entry name" value="met_pdase_I"/>
    <property type="match status" value="1"/>
</dbReference>
<comment type="cofactor">
    <cofactor evidence="5">
        <name>Co(2+)</name>
        <dbReference type="ChEBI" id="CHEBI:48828"/>
    </cofactor>
    <cofactor evidence="5">
        <name>Zn(2+)</name>
        <dbReference type="ChEBI" id="CHEBI:29105"/>
    </cofactor>
    <cofactor evidence="5">
        <name>Mn(2+)</name>
        <dbReference type="ChEBI" id="CHEBI:29035"/>
    </cofactor>
    <cofactor evidence="5">
        <name>Fe(2+)</name>
        <dbReference type="ChEBI" id="CHEBI:29033"/>
    </cofactor>
    <text evidence="5">Binds 2 divalent metal cations per subunit. Has a high-affinity and a low affinity metal-binding site. The true nature of the physiological cofactor is under debate. The enzyme is active with cobalt, zinc, manganese or divalent iron ions. Most likely, methionine aminopeptidases function as mononuclear Fe(2+)-metalloproteases under physiological conditions, and the catalytically relevant metal-binding site has been assigned to the histidine-containing high-affinity site.</text>
</comment>
<evidence type="ECO:0000256" key="6">
    <source>
        <dbReference type="RuleBase" id="RU003653"/>
    </source>
</evidence>
<dbReference type="InterPro" id="IPR001714">
    <property type="entry name" value="Pept_M24_MAP"/>
</dbReference>
<dbReference type="OrthoDB" id="3209743at2759"/>
<comment type="similarity">
    <text evidence="5">Belongs to the peptidase M24A family. Methionine aminopeptidase type 1 subfamily.</text>
</comment>
<dbReference type="AlphaFoldDB" id="A0A2H6K6P6"/>
<protein>
    <recommendedName>
        <fullName evidence="6">Methionine aminopeptidase</fullName>
        <ecNumber evidence="6">3.4.11.18</ecNumber>
    </recommendedName>
</protein>
<sequence>MTISRALLGRSFLSPKLILDRTPLGSLFSASKKKQYTPTLRQGEYQVLPPQPIPAHIIRPPYADSRDESELRKYYSQPCVHAEVKNARQIEAMRAAARVAADCLKRCMDATAEGATAEDIDRLGQDFIVSRGAYPAGVGFHGFPKAICISVNEVACHGIPDTRPFKRGDVVSYDCTVFHEGVFGDCAATAVVGEATEDVNTLVRVAKECVDKAVAAVAPGVEFARLAEIVTSHANAFGLGVVREFGGHFIGELMHMPPMVQFKHPSSTPGVMQAGQVFTIEPIICQGDPAIYTWEDGWTIATCDAGFCAQFEHTVLVTDTGCEVLTLPQG</sequence>
<dbReference type="GO" id="GO:0006508">
    <property type="term" value="P:proteolysis"/>
    <property type="evidence" value="ECO:0007669"/>
    <property type="project" value="UniProtKB-KW"/>
</dbReference>
<evidence type="ECO:0000256" key="3">
    <source>
        <dbReference type="ARBA" id="ARBA00022723"/>
    </source>
</evidence>
<evidence type="ECO:0000313" key="9">
    <source>
        <dbReference type="Proteomes" id="UP000236319"/>
    </source>
</evidence>
<keyword evidence="1 5" id="KW-0031">Aminopeptidase</keyword>
<dbReference type="VEuPathDB" id="PiroplasmaDB:BOVATA_001670"/>
<dbReference type="PRINTS" id="PR00599">
    <property type="entry name" value="MAPEPTIDASE"/>
</dbReference>
<dbReference type="Pfam" id="PF00557">
    <property type="entry name" value="Peptidase_M24"/>
    <property type="match status" value="1"/>
</dbReference>
<dbReference type="InterPro" id="IPR000994">
    <property type="entry name" value="Pept_M24"/>
</dbReference>
<keyword evidence="9" id="KW-1185">Reference proteome</keyword>
<keyword evidence="2 5" id="KW-0645">Protease</keyword>
<feature type="binding site" evidence="5">
    <location>
        <position position="248"/>
    </location>
    <ligand>
        <name>a divalent metal cation</name>
        <dbReference type="ChEBI" id="CHEBI:60240"/>
        <label>2</label>
        <note>catalytic</note>
    </ligand>
</feature>
<feature type="domain" description="Peptidase M24" evidence="7">
    <location>
        <begin position="91"/>
        <end position="319"/>
    </location>
</feature>
<evidence type="ECO:0000256" key="5">
    <source>
        <dbReference type="HAMAP-Rule" id="MF_03174"/>
    </source>
</evidence>
<dbReference type="InterPro" id="IPR036005">
    <property type="entry name" value="Creatinase/aminopeptidase-like"/>
</dbReference>
<dbReference type="EC" id="3.4.11.18" evidence="6"/>
<keyword evidence="4 5" id="KW-0378">Hydrolase</keyword>
<feature type="binding site" evidence="5">
    <location>
        <position position="185"/>
    </location>
    <ligand>
        <name>a divalent metal cation</name>
        <dbReference type="ChEBI" id="CHEBI:60240"/>
        <label>1</label>
    </ligand>
</feature>
<proteinExistence type="inferred from homology"/>
<feature type="binding site" evidence="5">
    <location>
        <position position="174"/>
    </location>
    <ligand>
        <name>a divalent metal cation</name>
        <dbReference type="ChEBI" id="CHEBI:60240"/>
        <label>1</label>
    </ligand>
</feature>
<dbReference type="EMBL" id="BDSA01000001">
    <property type="protein sequence ID" value="GBE58674.1"/>
    <property type="molecule type" value="Genomic_DNA"/>
</dbReference>
<evidence type="ECO:0000256" key="1">
    <source>
        <dbReference type="ARBA" id="ARBA00022438"/>
    </source>
</evidence>
<keyword evidence="3 5" id="KW-0479">Metal-binding</keyword>
<accession>A0A2H6K6P6</accession>